<reference evidence="3 4" key="1">
    <citation type="journal article" date="2020" name="Nature">
        <title>Bacterial chemolithoautotrophy via manganese oxidation.</title>
        <authorList>
            <person name="Yu H."/>
            <person name="Leadbetter J.R."/>
        </authorList>
    </citation>
    <scope>NUCLEOTIDE SEQUENCE [LARGE SCALE GENOMIC DNA]</scope>
    <source>
        <strain evidence="3 4">RBP-1</strain>
    </source>
</reference>
<keyword evidence="4" id="KW-1185">Reference proteome</keyword>
<dbReference type="InterPro" id="IPR011622">
    <property type="entry name" value="7TMR_DISM_rcpt_extracell_dom2"/>
</dbReference>
<feature type="transmembrane region" description="Helical" evidence="1">
    <location>
        <begin position="304"/>
        <end position="322"/>
    </location>
</feature>
<dbReference type="Pfam" id="PF00990">
    <property type="entry name" value="GGDEF"/>
    <property type="match status" value="1"/>
</dbReference>
<evidence type="ECO:0000313" key="4">
    <source>
        <dbReference type="Proteomes" id="UP000521868"/>
    </source>
</evidence>
<dbReference type="InterPro" id="IPR011623">
    <property type="entry name" value="7TMR_DISM_rcpt_extracell_dom1"/>
</dbReference>
<sequence>MRPGPPGPFLWPAAECDNNPRMRLFAACWFVVLLWMAAAGPMAQPAPPVLGTIELSPEQPIVPLSGRTRAWVDPTGFRTADQVEEMAASLPWSVHQRSSRYELDDKALWLQFDAAIRGGGHFFLQVTSSTVPSAQLFYRASDGRWVTQEAGTATAVSDWAVPGRYPTFELAPANGTPVRYWLRIQQEHVAFSVPLRLYEASRLLATREQGQFLLGAYFGLAALIILGALVNAIAHRDRNFATFAFYVTALAAGQLAALGLGEQHLWDGWTGWNEIATFLLPGISSAAGLWFARNVTEPARFSRALDLAVWSVIAALLSTAALDTVLRLPSSHMLLMVLTLLGIAVAAGLILMVWVHGEEPQIGLVAAGFVPLLATELLRALVGLDLVAASPLTRDGLLLGGAAGLPLLFYALSLRSSHRREAQLRAAALARDDVLTGIAHDRTLLQRLEGAIGRAHALKQRCALVTLKISNFDALAAEFGREAADRALVVSASLLRRAATDIDLEARVGDHHFALLLESPTTAENAMNRAQELVARGLRPTTALPGNAAVRFHVAVALLPHEQLDARSSLDWLLDAVNAMPPEARKVIRAMNF</sequence>
<feature type="transmembrane region" description="Helical" evidence="1">
    <location>
        <begin position="334"/>
        <end position="355"/>
    </location>
</feature>
<dbReference type="SMART" id="SM00267">
    <property type="entry name" value="GGDEF"/>
    <property type="match status" value="1"/>
</dbReference>
<feature type="transmembrane region" description="Helical" evidence="1">
    <location>
        <begin position="240"/>
        <end position="260"/>
    </location>
</feature>
<keyword evidence="1" id="KW-1133">Transmembrane helix</keyword>
<dbReference type="AlphaFoldDB" id="A0A7X6DIB4"/>
<dbReference type="InterPro" id="IPR043128">
    <property type="entry name" value="Rev_trsase/Diguanyl_cyclase"/>
</dbReference>
<dbReference type="NCBIfam" id="TIGR00254">
    <property type="entry name" value="GGDEF"/>
    <property type="match status" value="1"/>
</dbReference>
<comment type="caution">
    <text evidence="3">The sequence shown here is derived from an EMBL/GenBank/DDBJ whole genome shotgun (WGS) entry which is preliminary data.</text>
</comment>
<dbReference type="Pfam" id="PF07695">
    <property type="entry name" value="7TMR-DISM_7TM"/>
    <property type="match status" value="1"/>
</dbReference>
<dbReference type="Gene3D" id="2.60.40.2380">
    <property type="match status" value="1"/>
</dbReference>
<dbReference type="Gene3D" id="3.30.70.270">
    <property type="match status" value="1"/>
</dbReference>
<keyword evidence="1" id="KW-0472">Membrane</keyword>
<keyword evidence="1" id="KW-0812">Transmembrane</keyword>
<evidence type="ECO:0000313" key="3">
    <source>
        <dbReference type="EMBL" id="NKE67669.1"/>
    </source>
</evidence>
<dbReference type="SUPFAM" id="SSF55073">
    <property type="entry name" value="Nucleotide cyclase"/>
    <property type="match status" value="1"/>
</dbReference>
<accession>A0A7X6DIB4</accession>
<evidence type="ECO:0000256" key="1">
    <source>
        <dbReference type="SAM" id="Phobius"/>
    </source>
</evidence>
<dbReference type="Pfam" id="PF07696">
    <property type="entry name" value="7TMR-DISMED2"/>
    <property type="match status" value="1"/>
</dbReference>
<feature type="transmembrane region" description="Helical" evidence="1">
    <location>
        <begin position="396"/>
        <end position="414"/>
    </location>
</feature>
<feature type="transmembrane region" description="Helical" evidence="1">
    <location>
        <begin position="272"/>
        <end position="292"/>
    </location>
</feature>
<dbReference type="Proteomes" id="UP000521868">
    <property type="component" value="Unassembled WGS sequence"/>
</dbReference>
<organism evidence="3 4">
    <name type="scientific">Ramlibacter lithotrophicus</name>
    <dbReference type="NCBI Taxonomy" id="2606681"/>
    <lineage>
        <taxon>Bacteria</taxon>
        <taxon>Pseudomonadati</taxon>
        <taxon>Pseudomonadota</taxon>
        <taxon>Betaproteobacteria</taxon>
        <taxon>Burkholderiales</taxon>
        <taxon>Comamonadaceae</taxon>
        <taxon>Ramlibacter</taxon>
    </lineage>
</organism>
<name>A0A7X6DIB4_9BURK</name>
<dbReference type="EMBL" id="VTOX01000007">
    <property type="protein sequence ID" value="NKE67669.1"/>
    <property type="molecule type" value="Genomic_DNA"/>
</dbReference>
<feature type="transmembrane region" description="Helical" evidence="1">
    <location>
        <begin position="212"/>
        <end position="233"/>
    </location>
</feature>
<protein>
    <submittedName>
        <fullName evidence="3">Diguanylate cyclase</fullName>
    </submittedName>
</protein>
<feature type="domain" description="GGDEF" evidence="2">
    <location>
        <begin position="460"/>
        <end position="593"/>
    </location>
</feature>
<proteinExistence type="predicted"/>
<dbReference type="InterPro" id="IPR029787">
    <property type="entry name" value="Nucleotide_cyclase"/>
</dbReference>
<dbReference type="InterPro" id="IPR000160">
    <property type="entry name" value="GGDEF_dom"/>
</dbReference>
<gene>
    <name evidence="3" type="ORF">RAMLITH_17750</name>
</gene>
<evidence type="ECO:0000259" key="2">
    <source>
        <dbReference type="PROSITE" id="PS50887"/>
    </source>
</evidence>
<dbReference type="PROSITE" id="PS50887">
    <property type="entry name" value="GGDEF"/>
    <property type="match status" value="1"/>
</dbReference>
<feature type="transmembrane region" description="Helical" evidence="1">
    <location>
        <begin position="362"/>
        <end position="384"/>
    </location>
</feature>